<reference evidence="1" key="1">
    <citation type="submission" date="2021-02" db="EMBL/GenBank/DDBJ databases">
        <authorList>
            <person name="Nowell W R."/>
        </authorList>
    </citation>
    <scope>NUCLEOTIDE SEQUENCE</scope>
</reference>
<evidence type="ECO:0000313" key="1">
    <source>
        <dbReference type="EMBL" id="CAF4249803.1"/>
    </source>
</evidence>
<comment type="caution">
    <text evidence="1">The sequence shown here is derived from an EMBL/GenBank/DDBJ whole genome shotgun (WGS) entry which is preliminary data.</text>
</comment>
<dbReference type="AlphaFoldDB" id="A0A820EQF3"/>
<sequence>MRSAVSVLASNDADIFMLGSFSDVDSEDSNIVLDGNFRQITNELFILRLSYGRFSAARLHARRYSADSRVEETTKFTQRFDDHQVAHFVNFIVSPQVRTDLPFGKKLLKLSSGIELFVLNTIRNMGATRIIEQYLLYCKEMCSDFEPIEKSINHFAPEAGEAFDVLQKMLEDKVALCSNSERLIVNLKRVRFYFKSDYKVHVERSSNTADQCYIYALSYPKQHDFEQGIYAEKNDSINHTTVIYVNHDLIMKFLPVKTREQQPGFFGNRGIGWHITVLMKPGASIEDEIDDIDEDIDTLDSSQ</sequence>
<organism evidence="1 2">
    <name type="scientific">Rotaria magnacalcarata</name>
    <dbReference type="NCBI Taxonomy" id="392030"/>
    <lineage>
        <taxon>Eukaryota</taxon>
        <taxon>Metazoa</taxon>
        <taxon>Spiralia</taxon>
        <taxon>Gnathifera</taxon>
        <taxon>Rotifera</taxon>
        <taxon>Eurotatoria</taxon>
        <taxon>Bdelloidea</taxon>
        <taxon>Philodinida</taxon>
        <taxon>Philodinidae</taxon>
        <taxon>Rotaria</taxon>
    </lineage>
</organism>
<protein>
    <submittedName>
        <fullName evidence="1">Uncharacterized protein</fullName>
    </submittedName>
</protein>
<gene>
    <name evidence="1" type="ORF">UXM345_LOCUS30663</name>
</gene>
<evidence type="ECO:0000313" key="2">
    <source>
        <dbReference type="Proteomes" id="UP000663842"/>
    </source>
</evidence>
<name>A0A820EQF3_9BILA</name>
<proteinExistence type="predicted"/>
<accession>A0A820EQF3</accession>
<dbReference type="Proteomes" id="UP000663842">
    <property type="component" value="Unassembled WGS sequence"/>
</dbReference>
<dbReference type="EMBL" id="CAJOBF010008170">
    <property type="protein sequence ID" value="CAF4249803.1"/>
    <property type="molecule type" value="Genomic_DNA"/>
</dbReference>